<dbReference type="Proteomes" id="UP001528673">
    <property type="component" value="Unassembled WGS sequence"/>
</dbReference>
<dbReference type="PANTHER" id="PTHR30332:SF17">
    <property type="entry name" value="TYPE IV PILIATION SYSTEM PROTEIN DR_0774-RELATED"/>
    <property type="match status" value="1"/>
</dbReference>
<dbReference type="InterPro" id="IPR001775">
    <property type="entry name" value="GspD/PilQ"/>
</dbReference>
<dbReference type="InterPro" id="IPR004846">
    <property type="entry name" value="T2SS/T3SS_dom"/>
</dbReference>
<feature type="compositionally biased region" description="Gly residues" evidence="4">
    <location>
        <begin position="188"/>
        <end position="203"/>
    </location>
</feature>
<keyword evidence="3" id="KW-0998">Cell outer membrane</keyword>
<reference evidence="7 8" key="1">
    <citation type="submission" date="2023-02" db="EMBL/GenBank/DDBJ databases">
        <title>Bacterial whole genomic sequence of Curvibacter sp. HBC61.</title>
        <authorList>
            <person name="Le V."/>
            <person name="Ko S.-R."/>
            <person name="Ahn C.-Y."/>
            <person name="Oh H.-M."/>
        </authorList>
    </citation>
    <scope>NUCLEOTIDE SEQUENCE [LARGE SCALE GENOMIC DNA]</scope>
    <source>
        <strain evidence="7 8">HBC61</strain>
    </source>
</reference>
<feature type="compositionally biased region" description="Low complexity" evidence="4">
    <location>
        <begin position="204"/>
        <end position="214"/>
    </location>
</feature>
<evidence type="ECO:0000313" key="7">
    <source>
        <dbReference type="EMBL" id="MDD0840750.1"/>
    </source>
</evidence>
<keyword evidence="2" id="KW-0472">Membrane</keyword>
<accession>A0ABT5N356</accession>
<dbReference type="Pfam" id="PF07655">
    <property type="entry name" value="Secretin_N_2"/>
    <property type="match status" value="1"/>
</dbReference>
<evidence type="ECO:0000256" key="1">
    <source>
        <dbReference type="ARBA" id="ARBA00022448"/>
    </source>
</evidence>
<feature type="region of interest" description="Disordered" evidence="4">
    <location>
        <begin position="178"/>
        <end position="229"/>
    </location>
</feature>
<dbReference type="PRINTS" id="PR00811">
    <property type="entry name" value="BCTERIALGSPD"/>
</dbReference>
<evidence type="ECO:0000256" key="4">
    <source>
        <dbReference type="SAM" id="MobiDB-lite"/>
    </source>
</evidence>
<feature type="compositionally biased region" description="Polar residues" evidence="4">
    <location>
        <begin position="215"/>
        <end position="229"/>
    </location>
</feature>
<evidence type="ECO:0000256" key="2">
    <source>
        <dbReference type="ARBA" id="ARBA00023136"/>
    </source>
</evidence>
<evidence type="ECO:0000256" key="3">
    <source>
        <dbReference type="ARBA" id="ARBA00023237"/>
    </source>
</evidence>
<gene>
    <name evidence="7" type="ORF">PSQ40_19395</name>
</gene>
<sequence>MTFLSRSSWLVCGALVLTGCASPLAQRAPVAASIRDELDAALSTPQLPPKLTVGKGNASVADALLPPLLPSVPKVQARQLEPRFDLAVTRAPLGTVLMSIVSGSRYNMLVHPKLADQAVTLNLRDVTVFEALDTLRDQYELDWRQEGNRLFVGPVQIQTKMFRVNYVVGRRTGSSDLRVTSSSITSTGGAGASGSAGSQGSGTSGSVSGTGSNSIPAGSGSQASSTLDSSKVNMQSDADFWRELQTTLQSLLGDKGARSISLSPQTGLVVVTALPSELRMVERYLREMQLSVNRQVVLEAKILEVQLNETYQSGINWGGLGQIGTSGNYLGLGASPALGSGGSSGGYSYTPAGASATSSVVGSLVGANGSAAISSSVGSSIPTLANLGNGGFAMALARTNFSALIQMLEGQGKVNVLSSPRIATLNNQKAVLKVGTDDFYVTNISVTQTTGTTTTNTPSVTLRPFFSGIALDVTPQIDENDAVILHVHPSVSVVSEKVKTINAGLGSPLVLPLASSNISETDSVIRAQDGQMVVIGGLMSQAYSDQNNRLPGADGALAQTLLGTVNRTSSKRELVILMKASVINSNEDWSRDILASRDRTDRIAPLVEARDK</sequence>
<evidence type="ECO:0000256" key="5">
    <source>
        <dbReference type="SAM" id="SignalP"/>
    </source>
</evidence>
<dbReference type="PANTHER" id="PTHR30332">
    <property type="entry name" value="PROBABLE GENERAL SECRETION PATHWAY PROTEIN D"/>
    <property type="match status" value="1"/>
</dbReference>
<dbReference type="Pfam" id="PF07660">
    <property type="entry name" value="STN"/>
    <property type="match status" value="1"/>
</dbReference>
<keyword evidence="8" id="KW-1185">Reference proteome</keyword>
<dbReference type="RefSeq" id="WP_273953535.1">
    <property type="nucleotide sequence ID" value="NZ_JAQSIP010000012.1"/>
</dbReference>
<evidence type="ECO:0000313" key="8">
    <source>
        <dbReference type="Proteomes" id="UP001528673"/>
    </source>
</evidence>
<protein>
    <submittedName>
        <fullName evidence="7">Secretin N-terminal domain-containing protein</fullName>
    </submittedName>
</protein>
<dbReference type="SMART" id="SM00965">
    <property type="entry name" value="STN"/>
    <property type="match status" value="1"/>
</dbReference>
<dbReference type="InterPro" id="IPR011662">
    <property type="entry name" value="Secretin/TonB_short_N"/>
</dbReference>
<organism evidence="7 8">
    <name type="scientific">Curvibacter cyanobacteriorum</name>
    <dbReference type="NCBI Taxonomy" id="3026422"/>
    <lineage>
        <taxon>Bacteria</taxon>
        <taxon>Pseudomonadati</taxon>
        <taxon>Pseudomonadota</taxon>
        <taxon>Betaproteobacteria</taxon>
        <taxon>Burkholderiales</taxon>
        <taxon>Comamonadaceae</taxon>
        <taxon>Curvibacter</taxon>
    </lineage>
</organism>
<dbReference type="Gene3D" id="3.55.50.30">
    <property type="match status" value="1"/>
</dbReference>
<keyword evidence="1" id="KW-0813">Transport</keyword>
<dbReference type="InterPro" id="IPR011514">
    <property type="entry name" value="Secretin_N_2"/>
</dbReference>
<proteinExistence type="predicted"/>
<feature type="signal peptide" evidence="5">
    <location>
        <begin position="1"/>
        <end position="27"/>
    </location>
</feature>
<dbReference type="InterPro" id="IPR050810">
    <property type="entry name" value="Bact_Secretion_Sys_Channel"/>
</dbReference>
<dbReference type="EMBL" id="JAQSIP010000012">
    <property type="protein sequence ID" value="MDD0840750.1"/>
    <property type="molecule type" value="Genomic_DNA"/>
</dbReference>
<comment type="caution">
    <text evidence="7">The sequence shown here is derived from an EMBL/GenBank/DDBJ whole genome shotgun (WGS) entry which is preliminary data.</text>
</comment>
<feature type="chain" id="PRO_5045604249" evidence="5">
    <location>
        <begin position="28"/>
        <end position="612"/>
    </location>
</feature>
<feature type="domain" description="Secretin/TonB short N-terminal" evidence="6">
    <location>
        <begin position="106"/>
        <end position="155"/>
    </location>
</feature>
<evidence type="ECO:0000259" key="6">
    <source>
        <dbReference type="SMART" id="SM00965"/>
    </source>
</evidence>
<keyword evidence="5" id="KW-0732">Signal</keyword>
<dbReference type="Pfam" id="PF00263">
    <property type="entry name" value="Secretin"/>
    <property type="match status" value="1"/>
</dbReference>
<name>A0ABT5N356_9BURK</name>
<dbReference type="PROSITE" id="PS51257">
    <property type="entry name" value="PROKAR_LIPOPROTEIN"/>
    <property type="match status" value="1"/>
</dbReference>